<feature type="compositionally biased region" description="Basic and acidic residues" evidence="1">
    <location>
        <begin position="8"/>
        <end position="32"/>
    </location>
</feature>
<protein>
    <submittedName>
        <fullName evidence="2">Uncharacterized protein</fullName>
    </submittedName>
</protein>
<feature type="region of interest" description="Disordered" evidence="1">
    <location>
        <begin position="1"/>
        <end position="33"/>
    </location>
</feature>
<reference evidence="2" key="2">
    <citation type="submission" date="2020-11" db="EMBL/GenBank/DDBJ databases">
        <authorList>
            <consortium name="DOE Joint Genome Institute"/>
            <person name="Kuo A."/>
            <person name="Miyauchi S."/>
            <person name="Kiss E."/>
            <person name="Drula E."/>
            <person name="Kohler A."/>
            <person name="Sanchez-Garcia M."/>
            <person name="Andreopoulos B."/>
            <person name="Barry K.W."/>
            <person name="Bonito G."/>
            <person name="Buee M."/>
            <person name="Carver A."/>
            <person name="Chen C."/>
            <person name="Cichocki N."/>
            <person name="Clum A."/>
            <person name="Culley D."/>
            <person name="Crous P.W."/>
            <person name="Fauchery L."/>
            <person name="Girlanda M."/>
            <person name="Hayes R."/>
            <person name="Keri Z."/>
            <person name="Labutti K."/>
            <person name="Lipzen A."/>
            <person name="Lombard V."/>
            <person name="Magnuson J."/>
            <person name="Maillard F."/>
            <person name="Morin E."/>
            <person name="Murat C."/>
            <person name="Nolan M."/>
            <person name="Ohm R."/>
            <person name="Pangilinan J."/>
            <person name="Pereira M."/>
            <person name="Perotto S."/>
            <person name="Peter M."/>
            <person name="Riley R."/>
            <person name="Sitrit Y."/>
            <person name="Stielow B."/>
            <person name="Szollosi G."/>
            <person name="Zifcakova L."/>
            <person name="Stursova M."/>
            <person name="Spatafora J.W."/>
            <person name="Tedersoo L."/>
            <person name="Vaario L.-M."/>
            <person name="Yamada A."/>
            <person name="Yan M."/>
            <person name="Wang P."/>
            <person name="Xu J."/>
            <person name="Bruns T."/>
            <person name="Baldrian P."/>
            <person name="Vilgalys R."/>
            <person name="Henrissat B."/>
            <person name="Grigoriev I.V."/>
            <person name="Hibbett D."/>
            <person name="Nagy L.G."/>
            <person name="Martin F.M."/>
        </authorList>
    </citation>
    <scope>NUCLEOTIDE SEQUENCE</scope>
    <source>
        <strain evidence="2">UH-Tt-Lm1</strain>
    </source>
</reference>
<feature type="compositionally biased region" description="Basic and acidic residues" evidence="1">
    <location>
        <begin position="108"/>
        <end position="121"/>
    </location>
</feature>
<accession>A0A9P6HE79</accession>
<dbReference type="Proteomes" id="UP000736335">
    <property type="component" value="Unassembled WGS sequence"/>
</dbReference>
<name>A0A9P6HE79_9AGAM</name>
<dbReference type="EMBL" id="WIUZ02000007">
    <property type="protein sequence ID" value="KAF9785364.1"/>
    <property type="molecule type" value="Genomic_DNA"/>
</dbReference>
<dbReference type="SUPFAM" id="SSF52047">
    <property type="entry name" value="RNI-like"/>
    <property type="match status" value="1"/>
</dbReference>
<evidence type="ECO:0000256" key="1">
    <source>
        <dbReference type="SAM" id="MobiDB-lite"/>
    </source>
</evidence>
<sequence length="448" mass="49776">MPPSASTDSDKLTQRDRPVGANHGAREGDHITQTRPELIIGRVQTSARNTRDIFRRNVTLKSDFGQLEETSHNFLFVSHHLFEVASGTPELWGFWATTWKIGQNDTSDTQRPHSTMEDHKNGALSTPACKTRSRIEPSGGPYGASISTPIQNSSTLLSLLARCEEIRSISVESVVLQCDNDNGYYESPDISDFLAYYHFHKLQHLELHNCTISSWDLMVLNTSVLTTLSLVSQYPSPTITLSQLLSILRPNPYLEEITLDGCTVPSDGGGETSRVQLAHLRALTLAGRTRPVFTLLHLLYYPRNLNCLFIDLLDTGVGNISGIIGPYLQDYLRRRGRSRNGLRLYLSTDEDRIRFRGFWVASPCAAPILAVICTTTPHLIVRLDQGAHEITLALRIWSALVVGPPEPVHTIPVKIAGKGSGRLSFPITPYIEAQTATWSDVIARISLR</sequence>
<reference evidence="2" key="1">
    <citation type="journal article" date="2020" name="Nat. Commun.">
        <title>Large-scale genome sequencing of mycorrhizal fungi provides insights into the early evolution of symbiotic traits.</title>
        <authorList>
            <person name="Miyauchi S."/>
            <person name="Kiss E."/>
            <person name="Kuo A."/>
            <person name="Drula E."/>
            <person name="Kohler A."/>
            <person name="Sanchez-Garcia M."/>
            <person name="Morin E."/>
            <person name="Andreopoulos B."/>
            <person name="Barry K.W."/>
            <person name="Bonito G."/>
            <person name="Buee M."/>
            <person name="Carver A."/>
            <person name="Chen C."/>
            <person name="Cichocki N."/>
            <person name="Clum A."/>
            <person name="Culley D."/>
            <person name="Crous P.W."/>
            <person name="Fauchery L."/>
            <person name="Girlanda M."/>
            <person name="Hayes R.D."/>
            <person name="Keri Z."/>
            <person name="LaButti K."/>
            <person name="Lipzen A."/>
            <person name="Lombard V."/>
            <person name="Magnuson J."/>
            <person name="Maillard F."/>
            <person name="Murat C."/>
            <person name="Nolan M."/>
            <person name="Ohm R.A."/>
            <person name="Pangilinan J."/>
            <person name="Pereira M.F."/>
            <person name="Perotto S."/>
            <person name="Peter M."/>
            <person name="Pfister S."/>
            <person name="Riley R."/>
            <person name="Sitrit Y."/>
            <person name="Stielow J.B."/>
            <person name="Szollosi G."/>
            <person name="Zifcakova L."/>
            <person name="Stursova M."/>
            <person name="Spatafora J.W."/>
            <person name="Tedersoo L."/>
            <person name="Vaario L.M."/>
            <person name="Yamada A."/>
            <person name="Yan M."/>
            <person name="Wang P."/>
            <person name="Xu J."/>
            <person name="Bruns T."/>
            <person name="Baldrian P."/>
            <person name="Vilgalys R."/>
            <person name="Dunand C."/>
            <person name="Henrissat B."/>
            <person name="Grigoriev I.V."/>
            <person name="Hibbett D."/>
            <person name="Nagy L.G."/>
            <person name="Martin F.M."/>
        </authorList>
    </citation>
    <scope>NUCLEOTIDE SEQUENCE</scope>
    <source>
        <strain evidence="2">UH-Tt-Lm1</strain>
    </source>
</reference>
<comment type="caution">
    <text evidence="2">The sequence shown here is derived from an EMBL/GenBank/DDBJ whole genome shotgun (WGS) entry which is preliminary data.</text>
</comment>
<organism evidence="2 3">
    <name type="scientific">Thelephora terrestris</name>
    <dbReference type="NCBI Taxonomy" id="56493"/>
    <lineage>
        <taxon>Eukaryota</taxon>
        <taxon>Fungi</taxon>
        <taxon>Dikarya</taxon>
        <taxon>Basidiomycota</taxon>
        <taxon>Agaricomycotina</taxon>
        <taxon>Agaricomycetes</taxon>
        <taxon>Thelephorales</taxon>
        <taxon>Thelephoraceae</taxon>
        <taxon>Thelephora</taxon>
    </lineage>
</organism>
<gene>
    <name evidence="2" type="ORF">BJ322DRAFT_1218963</name>
</gene>
<feature type="region of interest" description="Disordered" evidence="1">
    <location>
        <begin position="105"/>
        <end position="132"/>
    </location>
</feature>
<dbReference type="InterPro" id="IPR032675">
    <property type="entry name" value="LRR_dom_sf"/>
</dbReference>
<evidence type="ECO:0000313" key="2">
    <source>
        <dbReference type="EMBL" id="KAF9785364.1"/>
    </source>
</evidence>
<proteinExistence type="predicted"/>
<keyword evidence="3" id="KW-1185">Reference proteome</keyword>
<dbReference type="AlphaFoldDB" id="A0A9P6HE79"/>
<dbReference type="Gene3D" id="3.80.10.10">
    <property type="entry name" value="Ribonuclease Inhibitor"/>
    <property type="match status" value="1"/>
</dbReference>
<evidence type="ECO:0000313" key="3">
    <source>
        <dbReference type="Proteomes" id="UP000736335"/>
    </source>
</evidence>